<keyword evidence="4" id="KW-0479">Metal-binding</keyword>
<organism evidence="12 13">
    <name type="scientific">Frondihabitans cladoniiphilus</name>
    <dbReference type="NCBI Taxonomy" id="715785"/>
    <lineage>
        <taxon>Bacteria</taxon>
        <taxon>Bacillati</taxon>
        <taxon>Actinomycetota</taxon>
        <taxon>Actinomycetes</taxon>
        <taxon>Micrococcales</taxon>
        <taxon>Microbacteriaceae</taxon>
        <taxon>Frondihabitans</taxon>
    </lineage>
</organism>
<evidence type="ECO:0000256" key="8">
    <source>
        <dbReference type="ARBA" id="ARBA00022884"/>
    </source>
</evidence>
<keyword evidence="5" id="KW-0547">Nucleotide-binding</keyword>
<keyword evidence="8 9" id="KW-0694">RNA-binding</keyword>
<feature type="domain" description="Poly A polymerase head" evidence="10">
    <location>
        <begin position="42"/>
        <end position="174"/>
    </location>
</feature>
<evidence type="ECO:0000256" key="7">
    <source>
        <dbReference type="ARBA" id="ARBA00022842"/>
    </source>
</evidence>
<keyword evidence="2" id="KW-0819">tRNA processing</keyword>
<dbReference type="PANTHER" id="PTHR47545">
    <property type="entry name" value="MULTIFUNCTIONAL CCA PROTEIN"/>
    <property type="match status" value="1"/>
</dbReference>
<dbReference type="Pfam" id="PF01966">
    <property type="entry name" value="HD"/>
    <property type="match status" value="1"/>
</dbReference>
<comment type="similarity">
    <text evidence="9">Belongs to the tRNA nucleotidyltransferase/poly(A) polymerase family.</text>
</comment>
<dbReference type="EMBL" id="BAABLM010000001">
    <property type="protein sequence ID" value="GAA4667699.1"/>
    <property type="molecule type" value="Genomic_DNA"/>
</dbReference>
<dbReference type="CDD" id="cd00077">
    <property type="entry name" value="HDc"/>
    <property type="match status" value="1"/>
</dbReference>
<comment type="caution">
    <text evidence="12">The sequence shown here is derived from an EMBL/GenBank/DDBJ whole genome shotgun (WGS) entry which is preliminary data.</text>
</comment>
<dbReference type="Proteomes" id="UP001501295">
    <property type="component" value="Unassembled WGS sequence"/>
</dbReference>
<dbReference type="InterPro" id="IPR050124">
    <property type="entry name" value="tRNA_CCA-adding_enzyme"/>
</dbReference>
<evidence type="ECO:0000256" key="6">
    <source>
        <dbReference type="ARBA" id="ARBA00022840"/>
    </source>
</evidence>
<evidence type="ECO:0000313" key="13">
    <source>
        <dbReference type="Proteomes" id="UP001501295"/>
    </source>
</evidence>
<evidence type="ECO:0000256" key="4">
    <source>
        <dbReference type="ARBA" id="ARBA00022723"/>
    </source>
</evidence>
<gene>
    <name evidence="12" type="ORF">GCM10025780_07510</name>
</gene>
<sequence length="440" mass="46187">MTGPHDPTVASAAGTAPGLVALSATAHRILHACRAVGGVPLIVGGTVRDAILSGDTIAPAAAMTSSARAAKDVDIEVFGDVRETDLIAELIRVARAGVARVDVARVDGVDRASSVLEVACDGERFDVSISSQIGFVESAGSRGFTVDALAWDPATSSILDPVGGRSDLAARLIRLVSPDGFVRDPLQVLRAVQLVARFGFALDDETAAAARRAADAFPSITTDRIRIEWQSIATHGRHIGRALTALHEVDWLRWFPALAATRGLEQDPRWHPEGDVLTHLGLAAEHAAALADAEAWPDSERELIVLAALLHDVGKPTTTVRLPDGRITSHGHESVGAPIAEAFLEAIGADASLRRRVGMLVREHMIHVSVAGRPSRASLRRLIRRLGEAGVTLEEWAAVVASDVGGRGDAARPNPAAVWLEVAAEVAAEVGAERAPDAGV</sequence>
<dbReference type="Pfam" id="PF01743">
    <property type="entry name" value="PolyA_pol"/>
    <property type="match status" value="1"/>
</dbReference>
<dbReference type="Gene3D" id="3.30.460.10">
    <property type="entry name" value="Beta Polymerase, domain 2"/>
    <property type="match status" value="1"/>
</dbReference>
<dbReference type="SUPFAM" id="SSF81301">
    <property type="entry name" value="Nucleotidyltransferase"/>
    <property type="match status" value="1"/>
</dbReference>
<dbReference type="InterPro" id="IPR043519">
    <property type="entry name" value="NT_sf"/>
</dbReference>
<dbReference type="InterPro" id="IPR003607">
    <property type="entry name" value="HD/PDEase_dom"/>
</dbReference>
<reference evidence="13" key="1">
    <citation type="journal article" date="2019" name="Int. J. Syst. Evol. Microbiol.">
        <title>The Global Catalogue of Microorganisms (GCM) 10K type strain sequencing project: providing services to taxonomists for standard genome sequencing and annotation.</title>
        <authorList>
            <consortium name="The Broad Institute Genomics Platform"/>
            <consortium name="The Broad Institute Genome Sequencing Center for Infectious Disease"/>
            <person name="Wu L."/>
            <person name="Ma J."/>
        </authorList>
    </citation>
    <scope>NUCLEOTIDE SEQUENCE [LARGE SCALE GENOMIC DNA]</scope>
    <source>
        <strain evidence="13">JCM 18956</strain>
    </source>
</reference>
<keyword evidence="1 9" id="KW-0808">Transferase</keyword>
<proteinExistence type="inferred from homology"/>
<feature type="domain" description="HD" evidence="11">
    <location>
        <begin position="276"/>
        <end position="371"/>
    </location>
</feature>
<keyword evidence="3" id="KW-0548">Nucleotidyltransferase</keyword>
<evidence type="ECO:0000256" key="5">
    <source>
        <dbReference type="ARBA" id="ARBA00022741"/>
    </source>
</evidence>
<keyword evidence="7" id="KW-0460">Magnesium</keyword>
<dbReference type="PANTHER" id="PTHR47545:SF1">
    <property type="entry name" value="MULTIFUNCTIONAL CCA PROTEIN"/>
    <property type="match status" value="1"/>
</dbReference>
<protein>
    <submittedName>
        <fullName evidence="12">CCA tRNA nucleotidyltransferase</fullName>
    </submittedName>
</protein>
<evidence type="ECO:0000313" key="12">
    <source>
        <dbReference type="EMBL" id="GAA4667699.1"/>
    </source>
</evidence>
<accession>A0ABP8VMM3</accession>
<evidence type="ECO:0000256" key="3">
    <source>
        <dbReference type="ARBA" id="ARBA00022695"/>
    </source>
</evidence>
<evidence type="ECO:0000259" key="11">
    <source>
        <dbReference type="Pfam" id="PF01966"/>
    </source>
</evidence>
<dbReference type="Gene3D" id="1.10.3090.10">
    <property type="entry name" value="cca-adding enzyme, domain 2"/>
    <property type="match status" value="1"/>
</dbReference>
<dbReference type="SUPFAM" id="SSF81891">
    <property type="entry name" value="Poly A polymerase C-terminal region-like"/>
    <property type="match status" value="1"/>
</dbReference>
<evidence type="ECO:0000256" key="9">
    <source>
        <dbReference type="RuleBase" id="RU003953"/>
    </source>
</evidence>
<name>A0ABP8VMM3_9MICO</name>
<evidence type="ECO:0000259" key="10">
    <source>
        <dbReference type="Pfam" id="PF01743"/>
    </source>
</evidence>
<evidence type="ECO:0000256" key="2">
    <source>
        <dbReference type="ARBA" id="ARBA00022694"/>
    </source>
</evidence>
<dbReference type="InterPro" id="IPR006674">
    <property type="entry name" value="HD_domain"/>
</dbReference>
<keyword evidence="13" id="KW-1185">Reference proteome</keyword>
<dbReference type="InterPro" id="IPR002646">
    <property type="entry name" value="PolA_pol_head_dom"/>
</dbReference>
<dbReference type="NCBIfam" id="TIGR00277">
    <property type="entry name" value="HDIG"/>
    <property type="match status" value="1"/>
</dbReference>
<dbReference type="InterPro" id="IPR006675">
    <property type="entry name" value="HDIG_dom"/>
</dbReference>
<dbReference type="RefSeq" id="WP_345373352.1">
    <property type="nucleotide sequence ID" value="NZ_BAABLM010000001.1"/>
</dbReference>
<keyword evidence="6" id="KW-0067">ATP-binding</keyword>
<evidence type="ECO:0000256" key="1">
    <source>
        <dbReference type="ARBA" id="ARBA00022679"/>
    </source>
</evidence>